<dbReference type="SUPFAM" id="SSF55347">
    <property type="entry name" value="Glyceraldehyde-3-phosphate dehydrogenase-like, C-terminal domain"/>
    <property type="match status" value="1"/>
</dbReference>
<reference evidence="3 4" key="1">
    <citation type="submission" date="2016-10" db="EMBL/GenBank/DDBJ databases">
        <authorList>
            <person name="de Groot N.N."/>
        </authorList>
    </citation>
    <scope>NUCLEOTIDE SEQUENCE [LARGE SCALE GENOMIC DNA]</scope>
    <source>
        <strain evidence="3 4">DSM 28286</strain>
    </source>
</reference>
<dbReference type="AlphaFoldDB" id="A0A1I5TPQ9"/>
<name>A0A1I5TPQ9_9BACT</name>
<dbReference type="Pfam" id="PF01408">
    <property type="entry name" value="GFO_IDH_MocA"/>
    <property type="match status" value="1"/>
</dbReference>
<dbReference type="InterPro" id="IPR000683">
    <property type="entry name" value="Gfo/Idh/MocA-like_OxRdtase_N"/>
</dbReference>
<dbReference type="EMBL" id="FOXQ01000002">
    <property type="protein sequence ID" value="SFP85029.1"/>
    <property type="molecule type" value="Genomic_DNA"/>
</dbReference>
<dbReference type="SUPFAM" id="SSF51735">
    <property type="entry name" value="NAD(P)-binding Rossmann-fold domains"/>
    <property type="match status" value="1"/>
</dbReference>
<dbReference type="STRING" id="1465490.SAMN05444277_102239"/>
<dbReference type="Pfam" id="PF02894">
    <property type="entry name" value="GFO_IDH_MocA_C"/>
    <property type="match status" value="1"/>
</dbReference>
<protein>
    <submittedName>
        <fullName evidence="3">Predicted dehydrogenase</fullName>
    </submittedName>
</protein>
<dbReference type="PANTHER" id="PTHR43708:SF8">
    <property type="entry name" value="OXIDOREDUCTASE"/>
    <property type="match status" value="1"/>
</dbReference>
<dbReference type="InterPro" id="IPR036291">
    <property type="entry name" value="NAD(P)-bd_dom_sf"/>
</dbReference>
<dbReference type="InterPro" id="IPR051317">
    <property type="entry name" value="Gfo/Idh/MocA_oxidoreduct"/>
</dbReference>
<dbReference type="Gene3D" id="3.40.50.720">
    <property type="entry name" value="NAD(P)-binding Rossmann-like Domain"/>
    <property type="match status" value="1"/>
</dbReference>
<organism evidence="3 4">
    <name type="scientific">Parafilimonas terrae</name>
    <dbReference type="NCBI Taxonomy" id="1465490"/>
    <lineage>
        <taxon>Bacteria</taxon>
        <taxon>Pseudomonadati</taxon>
        <taxon>Bacteroidota</taxon>
        <taxon>Chitinophagia</taxon>
        <taxon>Chitinophagales</taxon>
        <taxon>Chitinophagaceae</taxon>
        <taxon>Parafilimonas</taxon>
    </lineage>
</organism>
<gene>
    <name evidence="3" type="ORF">SAMN05444277_102239</name>
</gene>
<dbReference type="OrthoDB" id="726883at2"/>
<dbReference type="InterPro" id="IPR004104">
    <property type="entry name" value="Gfo/Idh/MocA-like_OxRdtase_C"/>
</dbReference>
<accession>A0A1I5TPQ9</accession>
<keyword evidence="4" id="KW-1185">Reference proteome</keyword>
<feature type="domain" description="Gfo/Idh/MocA-like oxidoreductase N-terminal" evidence="1">
    <location>
        <begin position="2"/>
        <end position="119"/>
    </location>
</feature>
<feature type="domain" description="Gfo/Idh/MocA-like oxidoreductase C-terminal" evidence="2">
    <location>
        <begin position="136"/>
        <end position="343"/>
    </location>
</feature>
<evidence type="ECO:0000259" key="2">
    <source>
        <dbReference type="Pfam" id="PF02894"/>
    </source>
</evidence>
<dbReference type="GO" id="GO:0000166">
    <property type="term" value="F:nucleotide binding"/>
    <property type="evidence" value="ECO:0007669"/>
    <property type="project" value="InterPro"/>
</dbReference>
<dbReference type="RefSeq" id="WP_090655918.1">
    <property type="nucleotide sequence ID" value="NZ_FOXQ01000002.1"/>
</dbReference>
<sequence length="362" mass="41283">MLNIGILGLGEGRSTISAALQSSKWNLKTICDRNEALCKQRAEAFNFHHYTTNYDDMLNDESIDAIAIYTPDHLHAQHVKQALLHNKHVICTKPFIDDLKDASELLQLQQQTNKKVFVGQSSRFFEPAKRQRKDFEAGEIGELITIESHYNADHRWFLEKPWALEKSFKWLYGGLSHPVDFIRWYLPNIQEVMGYGMISANGKAAGLKHEDVMHFIFKADDGRIARVSGSYTGPIQPAQRDSGMTCILRGTEGASQTDYHELRYAITDKTGEEKIVTWGDATLKYYFRFEGQSHHAGEYQNYLEYFADSIEQNFSAYPDMREGIITIAVLKGMDKSLQTGKPIIIKEILEQYNLGGLIAHSY</sequence>
<dbReference type="PANTHER" id="PTHR43708">
    <property type="entry name" value="CONSERVED EXPRESSED OXIDOREDUCTASE (EUROFUNG)"/>
    <property type="match status" value="1"/>
</dbReference>
<dbReference type="Gene3D" id="3.30.360.10">
    <property type="entry name" value="Dihydrodipicolinate Reductase, domain 2"/>
    <property type="match status" value="1"/>
</dbReference>
<evidence type="ECO:0000313" key="3">
    <source>
        <dbReference type="EMBL" id="SFP85029.1"/>
    </source>
</evidence>
<evidence type="ECO:0000313" key="4">
    <source>
        <dbReference type="Proteomes" id="UP000199031"/>
    </source>
</evidence>
<dbReference type="Proteomes" id="UP000199031">
    <property type="component" value="Unassembled WGS sequence"/>
</dbReference>
<proteinExistence type="predicted"/>
<evidence type="ECO:0000259" key="1">
    <source>
        <dbReference type="Pfam" id="PF01408"/>
    </source>
</evidence>